<evidence type="ECO:0000256" key="1">
    <source>
        <dbReference type="ARBA" id="ARBA00004123"/>
    </source>
</evidence>
<dbReference type="PANTHER" id="PTHR22846:SF2">
    <property type="entry name" value="F-BOX-LIKE_WD REPEAT-CONTAINING PROTEIN EBI"/>
    <property type="match status" value="1"/>
</dbReference>
<dbReference type="InterPro" id="IPR020472">
    <property type="entry name" value="WD40_PAC1"/>
</dbReference>
<dbReference type="SUPFAM" id="SSF50978">
    <property type="entry name" value="WD40 repeat-like"/>
    <property type="match status" value="1"/>
</dbReference>
<dbReference type="InterPro" id="IPR019775">
    <property type="entry name" value="WD40_repeat_CS"/>
</dbReference>
<dbReference type="InterPro" id="IPR045183">
    <property type="entry name" value="Ebi-like"/>
</dbReference>
<gene>
    <name evidence="7" type="ORF">MBRA1_002116</name>
</gene>
<accession>A0AAF0DU27</accession>
<dbReference type="PANTHER" id="PTHR22846">
    <property type="entry name" value="WD40 REPEAT PROTEIN"/>
    <property type="match status" value="1"/>
</dbReference>
<keyword evidence="3" id="KW-0677">Repeat</keyword>
<dbReference type="SMART" id="SM00667">
    <property type="entry name" value="LisH"/>
    <property type="match status" value="1"/>
</dbReference>
<feature type="compositionally biased region" description="Basic residues" evidence="6">
    <location>
        <begin position="165"/>
        <end position="174"/>
    </location>
</feature>
<dbReference type="PROSITE" id="PS50294">
    <property type="entry name" value="WD_REPEATS_REGION"/>
    <property type="match status" value="4"/>
</dbReference>
<sequence length="598" mass="63730">MATTERAEEPQFAASEVNLLIYHYLKESGFLHTCFALRYEARLDDTPAAHEAIVQPGQLLHYLQRGLLYATAERHVEERAVAEASATVDGAAGAPIPTPDPLLAHAEGAATSATPAARLTPPPVAPDAPPKRQDAASQTPRQESPPRPKAEPTPTPVDDAEDAARRRKKAKRNTHTPTASRSSTTPTLSAADAQDHDAQLTLLAGHAAEVFVADWNPTVPSLLATGAGDATVRIWDLNTPRDAPAVCKHLPPTQAKNVSTVAWNADGTLLASSSYDGILRLWTPQGDLHLVMSMHQGPIYAVRWNAQGNYLLTGSGDGTAIVWDVGSGRTRQQFALHSDNVLDVQWVTGAFGQPHDAPRVTHANASLADALFATCGADNSVHVCKLGEPKPLITLTGHTDEVNALRIDPSQTLLATASDDHTARIWPIEVPGVGAPGAEAARREPLVLTGHTKELYALAWAPTGPQSAHADQPRMLATCSFDHTARLWDADTGACLRIIEQHEQSVYAVCFSPCARYVATGGMDAKVLVTRIAVRLRNAHRQDGQIVYEYDAGGAVLDLAWSVTPAPTGAPDAARAVQRLAVAQADKHVGVVDLTTSL</sequence>
<feature type="repeat" description="WD" evidence="5">
    <location>
        <begin position="395"/>
        <end position="429"/>
    </location>
</feature>
<evidence type="ECO:0000313" key="8">
    <source>
        <dbReference type="Proteomes" id="UP001216638"/>
    </source>
</evidence>
<keyword evidence="8" id="KW-1185">Reference proteome</keyword>
<feature type="compositionally biased region" description="Low complexity" evidence="6">
    <location>
        <begin position="175"/>
        <end position="191"/>
    </location>
</feature>
<evidence type="ECO:0000256" key="4">
    <source>
        <dbReference type="ARBA" id="ARBA00023242"/>
    </source>
</evidence>
<name>A0AAF0DU27_9BASI</name>
<evidence type="ECO:0000256" key="2">
    <source>
        <dbReference type="ARBA" id="ARBA00022574"/>
    </source>
</evidence>
<feature type="repeat" description="WD" evidence="5">
    <location>
        <begin position="251"/>
        <end position="282"/>
    </location>
</feature>
<evidence type="ECO:0000256" key="5">
    <source>
        <dbReference type="PROSITE-ProRule" id="PRU00221"/>
    </source>
</evidence>
<organism evidence="7 8">
    <name type="scientific">Malassezia brasiliensis</name>
    <dbReference type="NCBI Taxonomy" id="1821822"/>
    <lineage>
        <taxon>Eukaryota</taxon>
        <taxon>Fungi</taxon>
        <taxon>Dikarya</taxon>
        <taxon>Basidiomycota</taxon>
        <taxon>Ustilaginomycotina</taxon>
        <taxon>Malasseziomycetes</taxon>
        <taxon>Malasseziales</taxon>
        <taxon>Malasseziaceae</taxon>
        <taxon>Malassezia</taxon>
    </lineage>
</organism>
<dbReference type="InterPro" id="IPR015943">
    <property type="entry name" value="WD40/YVTN_repeat-like_dom_sf"/>
</dbReference>
<dbReference type="PROSITE" id="PS50082">
    <property type="entry name" value="WD_REPEATS_2"/>
    <property type="match status" value="5"/>
</dbReference>
<feature type="compositionally biased region" description="Low complexity" evidence="6">
    <location>
        <begin position="109"/>
        <end position="119"/>
    </location>
</feature>
<dbReference type="Gene3D" id="2.130.10.10">
    <property type="entry name" value="YVTN repeat-like/Quinoprotein amine dehydrogenase"/>
    <property type="match status" value="1"/>
</dbReference>
<dbReference type="InterPro" id="IPR006594">
    <property type="entry name" value="LisH"/>
</dbReference>
<dbReference type="GO" id="GO:0003714">
    <property type="term" value="F:transcription corepressor activity"/>
    <property type="evidence" value="ECO:0007669"/>
    <property type="project" value="InterPro"/>
</dbReference>
<comment type="subcellular location">
    <subcellularLocation>
        <location evidence="1">Nucleus</location>
    </subcellularLocation>
</comment>
<proteinExistence type="predicted"/>
<keyword evidence="2 5" id="KW-0853">WD repeat</keyword>
<dbReference type="PROSITE" id="PS00678">
    <property type="entry name" value="WD_REPEATS_1"/>
    <property type="match status" value="3"/>
</dbReference>
<protein>
    <recommendedName>
        <fullName evidence="9">WD40 repeat-like protein</fullName>
    </recommendedName>
</protein>
<dbReference type="Proteomes" id="UP001216638">
    <property type="component" value="Chromosome 2"/>
</dbReference>
<feature type="repeat" description="WD" evidence="5">
    <location>
        <begin position="292"/>
        <end position="333"/>
    </location>
</feature>
<dbReference type="EMBL" id="CP119952">
    <property type="protein sequence ID" value="WFC95468.1"/>
    <property type="molecule type" value="Genomic_DNA"/>
</dbReference>
<evidence type="ECO:0000313" key="7">
    <source>
        <dbReference type="EMBL" id="WFC95468.1"/>
    </source>
</evidence>
<dbReference type="InterPro" id="IPR001680">
    <property type="entry name" value="WD40_rpt"/>
</dbReference>
<dbReference type="InterPro" id="IPR036322">
    <property type="entry name" value="WD40_repeat_dom_sf"/>
</dbReference>
<dbReference type="CDD" id="cd00200">
    <property type="entry name" value="WD40"/>
    <property type="match status" value="1"/>
</dbReference>
<evidence type="ECO:0000256" key="3">
    <source>
        <dbReference type="ARBA" id="ARBA00022737"/>
    </source>
</evidence>
<feature type="region of interest" description="Disordered" evidence="6">
    <location>
        <begin position="109"/>
        <end position="191"/>
    </location>
</feature>
<evidence type="ECO:0008006" key="9">
    <source>
        <dbReference type="Google" id="ProtNLM"/>
    </source>
</evidence>
<dbReference type="Gene3D" id="1.20.960.30">
    <property type="match status" value="1"/>
</dbReference>
<dbReference type="PROSITE" id="PS50896">
    <property type="entry name" value="LISH"/>
    <property type="match status" value="1"/>
</dbReference>
<dbReference type="PRINTS" id="PR00320">
    <property type="entry name" value="GPROTEINBRPT"/>
</dbReference>
<keyword evidence="4" id="KW-0539">Nucleus</keyword>
<reference evidence="7" key="1">
    <citation type="submission" date="2023-03" db="EMBL/GenBank/DDBJ databases">
        <title>Mating type loci evolution in Malassezia.</title>
        <authorList>
            <person name="Coelho M.A."/>
        </authorList>
    </citation>
    <scope>NUCLEOTIDE SEQUENCE</scope>
    <source>
        <strain evidence="7">CBS 14135</strain>
    </source>
</reference>
<evidence type="ECO:0000256" key="6">
    <source>
        <dbReference type="SAM" id="MobiDB-lite"/>
    </source>
</evidence>
<dbReference type="Pfam" id="PF00400">
    <property type="entry name" value="WD40"/>
    <property type="match status" value="6"/>
</dbReference>
<dbReference type="GO" id="GO:0034967">
    <property type="term" value="C:Set3 complex"/>
    <property type="evidence" value="ECO:0007669"/>
    <property type="project" value="TreeGrafter"/>
</dbReference>
<dbReference type="SMART" id="SM00320">
    <property type="entry name" value="WD40"/>
    <property type="match status" value="8"/>
</dbReference>
<feature type="repeat" description="WD" evidence="5">
    <location>
        <begin position="448"/>
        <end position="498"/>
    </location>
</feature>
<feature type="repeat" description="WD" evidence="5">
    <location>
        <begin position="203"/>
        <end position="245"/>
    </location>
</feature>
<dbReference type="AlphaFoldDB" id="A0AAF0DU27"/>
<dbReference type="GO" id="GO:0006357">
    <property type="term" value="P:regulation of transcription by RNA polymerase II"/>
    <property type="evidence" value="ECO:0007669"/>
    <property type="project" value="TreeGrafter"/>
</dbReference>